<reference evidence="8 9" key="1">
    <citation type="submission" date="2018-06" db="EMBL/GenBank/DDBJ databases">
        <title>Natronomonas sp. F16-60 a new haloarchaeon isolated from a solar saltern of Isla Cristina, Huelva, Spain.</title>
        <authorList>
            <person name="Duran-Viseras A."/>
            <person name="Sanchez-Porro C."/>
            <person name="Ventosa A."/>
        </authorList>
    </citation>
    <scope>NUCLEOTIDE SEQUENCE [LARGE SCALE GENOMIC DNA]</scope>
    <source>
        <strain evidence="8 9">F16-60</strain>
    </source>
</reference>
<dbReference type="InterPro" id="IPR018076">
    <property type="entry name" value="T2SS_GspF_dom"/>
</dbReference>
<proteinExistence type="predicted"/>
<organism evidence="8 9">
    <name type="scientific">Haloglomus irregulare</name>
    <dbReference type="NCBI Taxonomy" id="2234134"/>
    <lineage>
        <taxon>Archaea</taxon>
        <taxon>Methanobacteriati</taxon>
        <taxon>Methanobacteriota</taxon>
        <taxon>Stenosarchaea group</taxon>
        <taxon>Halobacteria</taxon>
        <taxon>Halobacteriales</taxon>
        <taxon>Natronomonadaceae</taxon>
        <taxon>Haloglomus</taxon>
    </lineage>
</organism>
<keyword evidence="9" id="KW-1185">Reference proteome</keyword>
<dbReference type="Proteomes" id="UP000319894">
    <property type="component" value="Unassembled WGS sequence"/>
</dbReference>
<dbReference type="EMBL" id="QMDX01000003">
    <property type="protein sequence ID" value="TSD14898.1"/>
    <property type="molecule type" value="Genomic_DNA"/>
</dbReference>
<feature type="transmembrane region" description="Helical" evidence="6">
    <location>
        <begin position="362"/>
        <end position="383"/>
    </location>
</feature>
<keyword evidence="5 6" id="KW-0472">Membrane</keyword>
<evidence type="ECO:0000256" key="1">
    <source>
        <dbReference type="ARBA" id="ARBA00004651"/>
    </source>
</evidence>
<dbReference type="RefSeq" id="WP_144261616.1">
    <property type="nucleotide sequence ID" value="NZ_QMDX01000003.1"/>
</dbReference>
<feature type="transmembrane region" description="Helical" evidence="6">
    <location>
        <begin position="544"/>
        <end position="565"/>
    </location>
</feature>
<feature type="domain" description="Type II secretion system protein GspF" evidence="7">
    <location>
        <begin position="173"/>
        <end position="284"/>
    </location>
</feature>
<dbReference type="InterPro" id="IPR056569">
    <property type="entry name" value="ArlJ-like"/>
</dbReference>
<keyword evidence="4 6" id="KW-1133">Transmembrane helix</keyword>
<dbReference type="InParanoid" id="A0A554NC01"/>
<dbReference type="OrthoDB" id="252907at2157"/>
<evidence type="ECO:0000259" key="7">
    <source>
        <dbReference type="Pfam" id="PF00482"/>
    </source>
</evidence>
<gene>
    <name evidence="8" type="ORF">DP107_07155</name>
</gene>
<keyword evidence="3 6" id="KW-0812">Transmembrane</keyword>
<feature type="transmembrane region" description="Helical" evidence="6">
    <location>
        <begin position="265"/>
        <end position="290"/>
    </location>
</feature>
<feature type="transmembrane region" description="Helical" evidence="6">
    <location>
        <begin position="59"/>
        <end position="87"/>
    </location>
</feature>
<dbReference type="GO" id="GO:0005886">
    <property type="term" value="C:plasma membrane"/>
    <property type="evidence" value="ECO:0007669"/>
    <property type="project" value="UniProtKB-SubCell"/>
</dbReference>
<evidence type="ECO:0000256" key="5">
    <source>
        <dbReference type="ARBA" id="ARBA00023136"/>
    </source>
</evidence>
<protein>
    <recommendedName>
        <fullName evidence="7">Type II secretion system protein GspF domain-containing protein</fullName>
    </recommendedName>
</protein>
<feature type="transmembrane region" description="Helical" evidence="6">
    <location>
        <begin position="605"/>
        <end position="624"/>
    </location>
</feature>
<feature type="transmembrane region" description="Helical" evidence="6">
    <location>
        <begin position="631"/>
        <end position="650"/>
    </location>
</feature>
<evidence type="ECO:0000256" key="6">
    <source>
        <dbReference type="SAM" id="Phobius"/>
    </source>
</evidence>
<feature type="transmembrane region" description="Helical" evidence="6">
    <location>
        <begin position="107"/>
        <end position="125"/>
    </location>
</feature>
<evidence type="ECO:0000313" key="9">
    <source>
        <dbReference type="Proteomes" id="UP000319894"/>
    </source>
</evidence>
<evidence type="ECO:0000256" key="2">
    <source>
        <dbReference type="ARBA" id="ARBA00022475"/>
    </source>
</evidence>
<sequence length="651" mass="68110">MSTRAEGEGPGRFAVAETLDRGVYALFARHADRSRHDRAREWYRAADLRVGFDRYLARAYALSWLVGLWAAALTVLAGLVVPAGWLAALAAVAHDGLPLVQRLSWPALPRFPVAVGLGLLAGWLARRGTVRLAGTYLRWVASARRAAIERTLPGAVRYLRALATGSDDGRTLLGQVAAADAYGETSAAFRRVLNRAALTGSLDVGLRRVARDTPSRETLAPFLLKFREHADQGADALSQFLEMESRMLSHRQARARQRAEDFLELVAELFVVLLVLPALLVVVVTVLAVLAPGLSEPVSTPLGGTTPRALLAYGSAVFVLVIGAGATALVASLQPPSAAPPTHERPGGLGTLLTAPRNPASAAVVAVVPGLAVLGAALALGYPPARATLLAYVAYGLPVGLVAVRRARLDDAKDREIRDFVHAVAGRVTLGRPLADAVAAVARETDLGELSDDVADLAYRLDLAAAPPSPGAGDADQPDASTADGRTAALDAFVESVGTPLAEQTIGLVTGALELGGDPEAAFETLQTEVGRLRHERKALRSSMLVYVAVGWTTALLVVGIVLAVHGHVLDGFAQLSAVQDAGGSAATTALDPAAVDRARSGRRFYWVAQATMLACGWFAGTAARGRYEALLHSAALALVCHVAFAAAGVV</sequence>
<feature type="transmembrane region" description="Helical" evidence="6">
    <location>
        <begin position="389"/>
        <end position="407"/>
    </location>
</feature>
<comment type="subcellular location">
    <subcellularLocation>
        <location evidence="1">Cell membrane</location>
        <topology evidence="1">Multi-pass membrane protein</topology>
    </subcellularLocation>
</comment>
<evidence type="ECO:0000313" key="8">
    <source>
        <dbReference type="EMBL" id="TSD14898.1"/>
    </source>
</evidence>
<dbReference type="Pfam" id="PF00482">
    <property type="entry name" value="T2SSF"/>
    <property type="match status" value="1"/>
</dbReference>
<dbReference type="AlphaFoldDB" id="A0A554NC01"/>
<feature type="transmembrane region" description="Helical" evidence="6">
    <location>
        <begin position="310"/>
        <end position="331"/>
    </location>
</feature>
<evidence type="ECO:0000256" key="4">
    <source>
        <dbReference type="ARBA" id="ARBA00022989"/>
    </source>
</evidence>
<accession>A0A554NC01</accession>
<comment type="caution">
    <text evidence="8">The sequence shown here is derived from an EMBL/GenBank/DDBJ whole genome shotgun (WGS) entry which is preliminary data.</text>
</comment>
<dbReference type="PANTHER" id="PTHR35402">
    <property type="entry name" value="INTEGRAL MEMBRANE PROTEIN-RELATED"/>
    <property type="match status" value="1"/>
</dbReference>
<evidence type="ECO:0000256" key="3">
    <source>
        <dbReference type="ARBA" id="ARBA00022692"/>
    </source>
</evidence>
<keyword evidence="2" id="KW-1003">Cell membrane</keyword>
<name>A0A554NC01_9EURY</name>